<evidence type="ECO:0000313" key="5">
    <source>
        <dbReference type="EMBL" id="SEO49488.1"/>
    </source>
</evidence>
<dbReference type="Pfam" id="PF00583">
    <property type="entry name" value="Acetyltransf_1"/>
    <property type="match status" value="1"/>
</dbReference>
<dbReference type="EMBL" id="FODB01000115">
    <property type="protein sequence ID" value="SEO49488.1"/>
    <property type="molecule type" value="Genomic_DNA"/>
</dbReference>
<accession>A0A1H8Q628</accession>
<dbReference type="PANTHER" id="PTHR43072:SF51">
    <property type="entry name" value="ABC SUPERFAMILY TRANSPORT PROTEIN"/>
    <property type="match status" value="1"/>
</dbReference>
<protein>
    <submittedName>
        <fullName evidence="5">Acetyltransferase (GNAT) family protein</fullName>
    </submittedName>
</protein>
<feature type="domain" description="N-acetyltransferase" evidence="3">
    <location>
        <begin position="165"/>
        <end position="312"/>
    </location>
</feature>
<sequence>MSQGAYLYNAATGKAVFTCPQALRREALWQLAAAHTPRGQAELAAAINHMLEQADADWGGLLITQDEHGHPAGAVWVEVLPGNEATLWRPQNGCDDAPALLRAAIGWAKQQRLSVVKTVLEANERQTAALLEANGFPKVVSLHYLSAPTQTALNAPAVEAAAHFTQVNEVAPERLEAMLGQVAQGSLDCPELQGRFTAQQALQGFYRQDAHAPAQWYLVRCEGEDAGVLLLAPHPEAKNWEVMYMGLAPAWRGRGLGKHVVNEALRQAANTGMKEVILAVDKRNIPAQALYQRAGFVLRATCDVHGWLQPIPTPT</sequence>
<gene>
    <name evidence="4" type="ORF">HMEPL2_15050</name>
    <name evidence="5" type="ORF">SAMN04490369_11151</name>
</gene>
<dbReference type="InterPro" id="IPR000182">
    <property type="entry name" value="GNAT_dom"/>
</dbReference>
<dbReference type="CDD" id="cd04301">
    <property type="entry name" value="NAT_SF"/>
    <property type="match status" value="1"/>
</dbReference>
<proteinExistence type="predicted"/>
<dbReference type="Proteomes" id="UP000501053">
    <property type="component" value="Chromosome"/>
</dbReference>
<evidence type="ECO:0000313" key="7">
    <source>
        <dbReference type="Proteomes" id="UP000501053"/>
    </source>
</evidence>
<dbReference type="EMBL" id="AP022869">
    <property type="protein sequence ID" value="BCB71154.1"/>
    <property type="molecule type" value="Genomic_DNA"/>
</dbReference>
<dbReference type="PANTHER" id="PTHR43072">
    <property type="entry name" value="N-ACETYLTRANSFERASE"/>
    <property type="match status" value="1"/>
</dbReference>
<dbReference type="Gene3D" id="3.40.630.30">
    <property type="match status" value="1"/>
</dbReference>
<name>A0A1H8Q628_9GAMM</name>
<dbReference type="AlphaFoldDB" id="A0A1H8Q628"/>
<keyword evidence="7" id="KW-1185">Reference proteome</keyword>
<evidence type="ECO:0000313" key="6">
    <source>
        <dbReference type="Proteomes" id="UP000199493"/>
    </source>
</evidence>
<dbReference type="STRING" id="77097.SAMN04490369_11151"/>
<dbReference type="SUPFAM" id="SSF55729">
    <property type="entry name" value="Acyl-CoA N-acyltransferases (Nat)"/>
    <property type="match status" value="1"/>
</dbReference>
<reference evidence="5 6" key="1">
    <citation type="submission" date="2016-10" db="EMBL/GenBank/DDBJ databases">
        <authorList>
            <person name="de Groot N.N."/>
        </authorList>
    </citation>
    <scope>NUCLEOTIDE SEQUENCE [LARGE SCALE GENOMIC DNA]</scope>
    <source>
        <strain evidence="5 6">558</strain>
    </source>
</reference>
<evidence type="ECO:0000313" key="4">
    <source>
        <dbReference type="EMBL" id="BCB71154.1"/>
    </source>
</evidence>
<keyword evidence="2" id="KW-0012">Acyltransferase</keyword>
<evidence type="ECO:0000259" key="3">
    <source>
        <dbReference type="PROSITE" id="PS51186"/>
    </source>
</evidence>
<dbReference type="PROSITE" id="PS51186">
    <property type="entry name" value="GNAT"/>
    <property type="match status" value="1"/>
</dbReference>
<keyword evidence="1 5" id="KW-0808">Transferase</keyword>
<accession>A0A6F8XBP0</accession>
<reference evidence="4 7" key="2">
    <citation type="submission" date="2020-03" db="EMBL/GenBank/DDBJ databases">
        <title>Complete Genome Sequence of Halomonas meridiana strain Eplume2, isolated from hydrothermal-plume in the north east Pacific Ocean.</title>
        <authorList>
            <person name="Kurihara Y."/>
            <person name="Kawai S."/>
            <person name="Sakai A."/>
            <person name="Galipon J."/>
            <person name="Arakawa K."/>
        </authorList>
    </citation>
    <scope>NUCLEOTIDE SEQUENCE [LARGE SCALE GENOMIC DNA]</scope>
    <source>
        <strain evidence="4 7">Eplume2</strain>
    </source>
</reference>
<dbReference type="RefSeq" id="WP_167359394.1">
    <property type="nucleotide sequence ID" value="NZ_AP022869.1"/>
</dbReference>
<dbReference type="GO" id="GO:0016747">
    <property type="term" value="F:acyltransferase activity, transferring groups other than amino-acyl groups"/>
    <property type="evidence" value="ECO:0007669"/>
    <property type="project" value="InterPro"/>
</dbReference>
<evidence type="ECO:0000256" key="1">
    <source>
        <dbReference type="ARBA" id="ARBA00022679"/>
    </source>
</evidence>
<dbReference type="InterPro" id="IPR016181">
    <property type="entry name" value="Acyl_CoA_acyltransferase"/>
</dbReference>
<dbReference type="Proteomes" id="UP000199493">
    <property type="component" value="Unassembled WGS sequence"/>
</dbReference>
<evidence type="ECO:0000256" key="2">
    <source>
        <dbReference type="ARBA" id="ARBA00023315"/>
    </source>
</evidence>
<organism evidence="5 6">
    <name type="scientific">Vreelandella aquamarina</name>
    <dbReference type="NCBI Taxonomy" id="77097"/>
    <lineage>
        <taxon>Bacteria</taxon>
        <taxon>Pseudomonadati</taxon>
        <taxon>Pseudomonadota</taxon>
        <taxon>Gammaproteobacteria</taxon>
        <taxon>Oceanospirillales</taxon>
        <taxon>Halomonadaceae</taxon>
        <taxon>Vreelandella</taxon>
    </lineage>
</organism>